<evidence type="ECO:0000256" key="3">
    <source>
        <dbReference type="ARBA" id="ARBA00022598"/>
    </source>
</evidence>
<dbReference type="RefSeq" id="WP_005772040.1">
    <property type="nucleotide sequence ID" value="NC_009727.1"/>
</dbReference>
<dbReference type="SMART" id="SM00977">
    <property type="entry name" value="TilS_C"/>
    <property type="match status" value="1"/>
</dbReference>
<dbReference type="InterPro" id="IPR015262">
    <property type="entry name" value="tRNA_Ile_lys_synt_subst-bd"/>
</dbReference>
<dbReference type="SUPFAM" id="SSF52402">
    <property type="entry name" value="Adenine nucleotide alpha hydrolases-like"/>
    <property type="match status" value="1"/>
</dbReference>
<name>A9KF94_COXBN</name>
<dbReference type="HAMAP" id="MF_01161">
    <property type="entry name" value="tRNA_Ile_lys_synt"/>
    <property type="match status" value="1"/>
</dbReference>
<evidence type="ECO:0000256" key="2">
    <source>
        <dbReference type="ARBA" id="ARBA00022490"/>
    </source>
</evidence>
<reference evidence="10 11" key="1">
    <citation type="journal article" date="2009" name="Infect. Immun.">
        <title>Comparative genomics reveal extensive transposon-mediated genomic plasticity and diversity among potential effector proteins within the genus Coxiella.</title>
        <authorList>
            <person name="Beare P.A."/>
            <person name="Unsworth N."/>
            <person name="Andoh M."/>
            <person name="Voth D.E."/>
            <person name="Omsland A."/>
            <person name="Gilk S.D."/>
            <person name="Williams K.P."/>
            <person name="Sobral B.W."/>
            <person name="Kupko J.J.III."/>
            <person name="Porcella S.F."/>
            <person name="Samuel J.E."/>
            <person name="Heinzen R.A."/>
        </authorList>
    </citation>
    <scope>NUCLEOTIDE SEQUENCE [LARGE SCALE GENOMIC DNA]</scope>
    <source>
        <strain evidence="10 11">Dugway 5J108-111</strain>
    </source>
</reference>
<evidence type="ECO:0000256" key="1">
    <source>
        <dbReference type="ARBA" id="ARBA00004496"/>
    </source>
</evidence>
<evidence type="ECO:0000313" key="11">
    <source>
        <dbReference type="Proteomes" id="UP000008555"/>
    </source>
</evidence>
<dbReference type="AlphaFoldDB" id="A9KF94"/>
<evidence type="ECO:0000313" key="10">
    <source>
        <dbReference type="EMBL" id="ABS76948.1"/>
    </source>
</evidence>
<dbReference type="GO" id="GO:0005524">
    <property type="term" value="F:ATP binding"/>
    <property type="evidence" value="ECO:0007669"/>
    <property type="project" value="UniProtKB-UniRule"/>
</dbReference>
<dbReference type="Pfam" id="PF01171">
    <property type="entry name" value="ATP_bind_3"/>
    <property type="match status" value="1"/>
</dbReference>
<feature type="domain" description="Lysidine-tRNA(Ile) synthetase C-terminal" evidence="9">
    <location>
        <begin position="372"/>
        <end position="445"/>
    </location>
</feature>
<dbReference type="EMBL" id="CP000733">
    <property type="protein sequence ID" value="ABS76948.1"/>
    <property type="molecule type" value="Genomic_DNA"/>
</dbReference>
<evidence type="ECO:0000256" key="6">
    <source>
        <dbReference type="ARBA" id="ARBA00022840"/>
    </source>
</evidence>
<dbReference type="Pfam" id="PF09179">
    <property type="entry name" value="TilS"/>
    <property type="match status" value="1"/>
</dbReference>
<dbReference type="Gene3D" id="3.40.50.620">
    <property type="entry name" value="HUPs"/>
    <property type="match status" value="1"/>
</dbReference>
<dbReference type="NCBIfam" id="TIGR02433">
    <property type="entry name" value="lysidine_TilS_C"/>
    <property type="match status" value="1"/>
</dbReference>
<evidence type="ECO:0000256" key="8">
    <source>
        <dbReference type="HAMAP-Rule" id="MF_01161"/>
    </source>
</evidence>
<dbReference type="InterPro" id="IPR014729">
    <property type="entry name" value="Rossmann-like_a/b/a_fold"/>
</dbReference>
<dbReference type="HOGENOM" id="CLU_018869_2_0_6"/>
<evidence type="ECO:0000256" key="5">
    <source>
        <dbReference type="ARBA" id="ARBA00022741"/>
    </source>
</evidence>
<dbReference type="NCBIfam" id="TIGR02432">
    <property type="entry name" value="lysidine_TilS_N"/>
    <property type="match status" value="1"/>
</dbReference>
<comment type="function">
    <text evidence="8">Ligates lysine onto the cytidine present at position 34 of the AUA codon-specific tRNA(Ile) that contains the anticodon CAU, in an ATP-dependent manner. Cytidine is converted to lysidine, thus changing the amino acid specificity of the tRNA from methionine to isoleucine.</text>
</comment>
<comment type="similarity">
    <text evidence="8">Belongs to the tRNA(Ile)-lysidine synthase family.</text>
</comment>
<dbReference type="CDD" id="cd01992">
    <property type="entry name" value="TilS_N"/>
    <property type="match status" value="1"/>
</dbReference>
<dbReference type="Gene3D" id="1.20.59.20">
    <property type="match status" value="1"/>
</dbReference>
<dbReference type="GO" id="GO:0032267">
    <property type="term" value="F:tRNA(Ile)-lysidine synthase activity"/>
    <property type="evidence" value="ECO:0007669"/>
    <property type="project" value="UniProtKB-EC"/>
</dbReference>
<comment type="subcellular location">
    <subcellularLocation>
        <location evidence="1 8">Cytoplasm</location>
    </subcellularLocation>
</comment>
<dbReference type="InterPro" id="IPR012796">
    <property type="entry name" value="Lysidine-tRNA-synth_C"/>
</dbReference>
<dbReference type="EC" id="6.3.4.19" evidence="8"/>
<dbReference type="Pfam" id="PF11734">
    <property type="entry name" value="TilS_C"/>
    <property type="match status" value="1"/>
</dbReference>
<dbReference type="KEGG" id="cbd:CBUD_0475"/>
<dbReference type="SUPFAM" id="SSF56037">
    <property type="entry name" value="PheT/TilS domain"/>
    <property type="match status" value="1"/>
</dbReference>
<protein>
    <recommendedName>
        <fullName evidence="8">tRNA(Ile)-lysidine synthase</fullName>
        <ecNumber evidence="8">6.3.4.19</ecNumber>
    </recommendedName>
    <alternativeName>
        <fullName evidence="8">tRNA(Ile)-2-lysyl-cytidine synthase</fullName>
    </alternativeName>
    <alternativeName>
        <fullName evidence="8">tRNA(Ile)-lysidine synthetase</fullName>
    </alternativeName>
</protein>
<gene>
    <name evidence="8 10" type="primary">tilS</name>
    <name evidence="10" type="ordered locus">CBUD_0475</name>
</gene>
<feature type="binding site" evidence="8">
    <location>
        <begin position="35"/>
        <end position="40"/>
    </location>
    <ligand>
        <name>ATP</name>
        <dbReference type="ChEBI" id="CHEBI:30616"/>
    </ligand>
</feature>
<evidence type="ECO:0000256" key="7">
    <source>
        <dbReference type="ARBA" id="ARBA00048539"/>
    </source>
</evidence>
<keyword evidence="5 8" id="KW-0547">Nucleotide-binding</keyword>
<organism evidence="10 11">
    <name type="scientific">Coxiella burnetii (strain Dugway 5J108-111)</name>
    <dbReference type="NCBI Taxonomy" id="434922"/>
    <lineage>
        <taxon>Bacteria</taxon>
        <taxon>Pseudomonadati</taxon>
        <taxon>Pseudomonadota</taxon>
        <taxon>Gammaproteobacteria</taxon>
        <taxon>Legionellales</taxon>
        <taxon>Coxiellaceae</taxon>
        <taxon>Coxiella</taxon>
    </lineage>
</organism>
<sequence length="449" mass="51340">MVELWQGLGCVFTPEKLLKFITTLTSNSNFCIAYSGGIDSHVLVHAMSHLCQEHPWQLRALHINHGLNPKANDWENHCQQICNRLKIPFQSERVTLSLQPGDSIEAVARKARYAIFQQALSENETLLTAHTENDQAETFLLQLLRGAGVKGLSAMPAKRKLGKGELVRPLLAITRDDLKKYAEKNNLRWVEDDTNLELRFNRNYLRHEVLPILRRRWPEVFAVISRSANHCAEAALLLDQLAESDLQLIQKDSELEILPLLQLTPERQRNVLRRWIYLHGFQLPQTKQLEQIRNDVLLAAHDANPVFSYHTIEIRRHHGKLYLSNALSAHNATPLISWNFSRSLPLPGDLGTLIAEKKKGVGIKTTLDTSKITVRFRQGGEQCQPAGRKETHTLKKLMQEWKIPVWQRDRVPLIYLGDKLIAVVGYCICEGFEAKGEEWGWNVEVQPPK</sequence>
<dbReference type="InterPro" id="IPR012795">
    <property type="entry name" value="tRNA_Ile_lys_synt_N"/>
</dbReference>
<accession>A9KF94</accession>
<dbReference type="InterPro" id="IPR012094">
    <property type="entry name" value="tRNA_Ile_lys_synt"/>
</dbReference>
<keyword evidence="3 8" id="KW-0436">Ligase</keyword>
<dbReference type="PANTHER" id="PTHR43033">
    <property type="entry name" value="TRNA(ILE)-LYSIDINE SYNTHASE-RELATED"/>
    <property type="match status" value="1"/>
</dbReference>
<evidence type="ECO:0000259" key="9">
    <source>
        <dbReference type="SMART" id="SM00977"/>
    </source>
</evidence>
<dbReference type="PANTHER" id="PTHR43033:SF1">
    <property type="entry name" value="TRNA(ILE)-LYSIDINE SYNTHASE-RELATED"/>
    <property type="match status" value="1"/>
</dbReference>
<dbReference type="InterPro" id="IPR011063">
    <property type="entry name" value="TilS/TtcA_N"/>
</dbReference>
<dbReference type="SUPFAM" id="SSF82829">
    <property type="entry name" value="MesJ substrate recognition domain-like"/>
    <property type="match status" value="1"/>
</dbReference>
<keyword evidence="2 8" id="KW-0963">Cytoplasm</keyword>
<dbReference type="SMR" id="A9KF94"/>
<keyword evidence="4 8" id="KW-0819">tRNA processing</keyword>
<evidence type="ECO:0000256" key="4">
    <source>
        <dbReference type="ARBA" id="ARBA00022694"/>
    </source>
</evidence>
<comment type="catalytic activity">
    <reaction evidence="7 8">
        <text>cytidine(34) in tRNA(Ile2) + L-lysine + ATP = lysidine(34) in tRNA(Ile2) + AMP + diphosphate + H(+)</text>
        <dbReference type="Rhea" id="RHEA:43744"/>
        <dbReference type="Rhea" id="RHEA-COMP:10625"/>
        <dbReference type="Rhea" id="RHEA-COMP:10670"/>
        <dbReference type="ChEBI" id="CHEBI:15378"/>
        <dbReference type="ChEBI" id="CHEBI:30616"/>
        <dbReference type="ChEBI" id="CHEBI:32551"/>
        <dbReference type="ChEBI" id="CHEBI:33019"/>
        <dbReference type="ChEBI" id="CHEBI:82748"/>
        <dbReference type="ChEBI" id="CHEBI:83665"/>
        <dbReference type="ChEBI" id="CHEBI:456215"/>
        <dbReference type="EC" id="6.3.4.19"/>
    </reaction>
</comment>
<comment type="domain">
    <text evidence="8">The N-terminal region contains the highly conserved SGGXDS motif, predicted to be a P-loop motif involved in ATP binding.</text>
</comment>
<dbReference type="Proteomes" id="UP000008555">
    <property type="component" value="Chromosome"/>
</dbReference>
<dbReference type="GO" id="GO:0005737">
    <property type="term" value="C:cytoplasm"/>
    <property type="evidence" value="ECO:0007669"/>
    <property type="project" value="UniProtKB-SubCell"/>
</dbReference>
<keyword evidence="6 8" id="KW-0067">ATP-binding</keyword>
<dbReference type="GO" id="GO:0006400">
    <property type="term" value="P:tRNA modification"/>
    <property type="evidence" value="ECO:0007669"/>
    <property type="project" value="UniProtKB-UniRule"/>
</dbReference>
<proteinExistence type="inferred from homology"/>